<comment type="caution">
    <text evidence="1">The sequence shown here is derived from an EMBL/GenBank/DDBJ whole genome shotgun (WGS) entry which is preliminary data.</text>
</comment>
<evidence type="ECO:0000313" key="2">
    <source>
        <dbReference type="Proteomes" id="UP001146120"/>
    </source>
</evidence>
<gene>
    <name evidence="1" type="ORF">N0F65_009966</name>
</gene>
<reference evidence="1" key="2">
    <citation type="journal article" date="2023" name="Microbiol Resour">
        <title>Decontamination and Annotation of the Draft Genome Sequence of the Oomycete Lagenidium giganteum ARSEF 373.</title>
        <authorList>
            <person name="Morgan W.R."/>
            <person name="Tartar A."/>
        </authorList>
    </citation>
    <scope>NUCLEOTIDE SEQUENCE</scope>
    <source>
        <strain evidence="1">ARSEF 373</strain>
    </source>
</reference>
<accession>A0AAV2YVP3</accession>
<name>A0AAV2YVP3_9STRA</name>
<sequence>MLARRAQGVSMRRFGSPWLARTLSKSAVDELSASRGVRACVAAILKQKRELLEVVDDEMYTFHSTFVGASIGQHTRHSLDHLRKPLEVFHAGDNDIRYDIRERHTVIETDRQAALQQIAQIEANLARVGASGASSFSAMHHANIIVIVGTDSDVENPVSAAFMLSADGQEFRFPSTFSREIAFSVHHCIHHNALIKLLLLQHFPDVPLPPNFGMAPSTANYNLTH</sequence>
<evidence type="ECO:0000313" key="1">
    <source>
        <dbReference type="EMBL" id="DAZ97483.1"/>
    </source>
</evidence>
<dbReference type="Proteomes" id="UP001146120">
    <property type="component" value="Unassembled WGS sequence"/>
</dbReference>
<dbReference type="PANTHER" id="PTHR39473">
    <property type="match status" value="1"/>
</dbReference>
<reference evidence="1" key="1">
    <citation type="submission" date="2022-11" db="EMBL/GenBank/DDBJ databases">
        <authorList>
            <person name="Morgan W.R."/>
            <person name="Tartar A."/>
        </authorList>
    </citation>
    <scope>NUCLEOTIDE SEQUENCE</scope>
    <source>
        <strain evidence="1">ARSEF 373</strain>
    </source>
</reference>
<dbReference type="PANTHER" id="PTHR39473:SF1">
    <property type="entry name" value="DINB-LIKE DOMAIN-CONTAINING PROTEIN"/>
    <property type="match status" value="1"/>
</dbReference>
<keyword evidence="2" id="KW-1185">Reference proteome</keyword>
<protein>
    <submittedName>
        <fullName evidence="1">Uncharacterized protein</fullName>
    </submittedName>
</protein>
<dbReference type="AlphaFoldDB" id="A0AAV2YVP3"/>
<dbReference type="EMBL" id="DAKRPA010000134">
    <property type="protein sequence ID" value="DAZ97483.1"/>
    <property type="molecule type" value="Genomic_DNA"/>
</dbReference>
<organism evidence="1 2">
    <name type="scientific">Lagenidium giganteum</name>
    <dbReference type="NCBI Taxonomy" id="4803"/>
    <lineage>
        <taxon>Eukaryota</taxon>
        <taxon>Sar</taxon>
        <taxon>Stramenopiles</taxon>
        <taxon>Oomycota</taxon>
        <taxon>Peronosporomycetes</taxon>
        <taxon>Pythiales</taxon>
        <taxon>Pythiaceae</taxon>
    </lineage>
</organism>
<proteinExistence type="predicted"/>